<dbReference type="InterPro" id="IPR004101">
    <property type="entry name" value="Mur_ligase_C"/>
</dbReference>
<dbReference type="InterPro" id="IPR035911">
    <property type="entry name" value="MurE/MurF_N"/>
</dbReference>
<keyword evidence="5" id="KW-0067">ATP-binding</keyword>
<dbReference type="PANTHER" id="PTHR43024:SF1">
    <property type="entry name" value="UDP-N-ACETYLMURAMOYL-TRIPEPTIDE--D-ALANYL-D-ALANINE LIGASE"/>
    <property type="match status" value="1"/>
</dbReference>
<dbReference type="Pfam" id="PF02875">
    <property type="entry name" value="Mur_ligase_C"/>
    <property type="match status" value="1"/>
</dbReference>
<evidence type="ECO:0000256" key="7">
    <source>
        <dbReference type="ARBA" id="ARBA00022984"/>
    </source>
</evidence>
<dbReference type="SUPFAM" id="SSF53623">
    <property type="entry name" value="MurD-like peptide ligases, catalytic domain"/>
    <property type="match status" value="1"/>
</dbReference>
<keyword evidence="1" id="KW-0963">Cytoplasm</keyword>
<dbReference type="InterPro" id="IPR051046">
    <property type="entry name" value="MurCDEF_CellWall_CoF430Synth"/>
</dbReference>
<evidence type="ECO:0000256" key="6">
    <source>
        <dbReference type="ARBA" id="ARBA00022960"/>
    </source>
</evidence>
<accession>A0A6J6SKA6</accession>
<dbReference type="GO" id="GO:0051301">
    <property type="term" value="P:cell division"/>
    <property type="evidence" value="ECO:0007669"/>
    <property type="project" value="UniProtKB-KW"/>
</dbReference>
<dbReference type="SUPFAM" id="SSF63418">
    <property type="entry name" value="MurE/MurF N-terminal domain"/>
    <property type="match status" value="1"/>
</dbReference>
<evidence type="ECO:0000256" key="3">
    <source>
        <dbReference type="ARBA" id="ARBA00022618"/>
    </source>
</evidence>
<dbReference type="Gene3D" id="3.40.1390.10">
    <property type="entry name" value="MurE/MurF, N-terminal domain"/>
    <property type="match status" value="1"/>
</dbReference>
<evidence type="ECO:0000256" key="5">
    <source>
        <dbReference type="ARBA" id="ARBA00022840"/>
    </source>
</evidence>
<keyword evidence="4" id="KW-0547">Nucleotide-binding</keyword>
<evidence type="ECO:0000256" key="1">
    <source>
        <dbReference type="ARBA" id="ARBA00022490"/>
    </source>
</evidence>
<dbReference type="Gene3D" id="3.90.190.20">
    <property type="entry name" value="Mur ligase, C-terminal domain"/>
    <property type="match status" value="1"/>
</dbReference>
<proteinExistence type="inferred from homology"/>
<keyword evidence="8" id="KW-0131">Cell cycle</keyword>
<keyword evidence="6" id="KW-0133">Cell shape</keyword>
<reference evidence="14" key="1">
    <citation type="submission" date="2020-05" db="EMBL/GenBank/DDBJ databases">
        <authorList>
            <person name="Chiriac C."/>
            <person name="Salcher M."/>
            <person name="Ghai R."/>
            <person name="Kavagutti S V."/>
        </authorList>
    </citation>
    <scope>NUCLEOTIDE SEQUENCE</scope>
</reference>
<gene>
    <name evidence="14" type="ORF">UFOPK2788_00436</name>
</gene>
<evidence type="ECO:0000259" key="13">
    <source>
        <dbReference type="Pfam" id="PF08245"/>
    </source>
</evidence>
<dbReference type="SUPFAM" id="SSF53244">
    <property type="entry name" value="MurD-like peptide ligases, peptide-binding domain"/>
    <property type="match status" value="1"/>
</dbReference>
<dbReference type="InterPro" id="IPR036565">
    <property type="entry name" value="Mur-like_cat_sf"/>
</dbReference>
<dbReference type="GO" id="GO:0005524">
    <property type="term" value="F:ATP binding"/>
    <property type="evidence" value="ECO:0007669"/>
    <property type="project" value="UniProtKB-KW"/>
</dbReference>
<dbReference type="NCBIfam" id="TIGR01143">
    <property type="entry name" value="murF"/>
    <property type="match status" value="1"/>
</dbReference>
<evidence type="ECO:0000313" key="14">
    <source>
        <dbReference type="EMBL" id="CAB4735007.1"/>
    </source>
</evidence>
<dbReference type="Pfam" id="PF08245">
    <property type="entry name" value="Mur_ligase_M"/>
    <property type="match status" value="1"/>
</dbReference>
<dbReference type="HAMAP" id="MF_02019">
    <property type="entry name" value="MurF"/>
    <property type="match status" value="1"/>
</dbReference>
<dbReference type="InterPro" id="IPR000713">
    <property type="entry name" value="Mur_ligase_N"/>
</dbReference>
<keyword evidence="9" id="KW-0961">Cell wall biogenesis/degradation</keyword>
<evidence type="ECO:0000259" key="11">
    <source>
        <dbReference type="Pfam" id="PF01225"/>
    </source>
</evidence>
<evidence type="ECO:0000256" key="8">
    <source>
        <dbReference type="ARBA" id="ARBA00023306"/>
    </source>
</evidence>
<feature type="domain" description="Mur ligase N-terminal catalytic" evidence="11">
    <location>
        <begin position="32"/>
        <end position="74"/>
    </location>
</feature>
<dbReference type="InterPro" id="IPR005863">
    <property type="entry name" value="UDP-N-AcMur_synth"/>
</dbReference>
<dbReference type="InterPro" id="IPR013221">
    <property type="entry name" value="Mur_ligase_cen"/>
</dbReference>
<evidence type="ECO:0000256" key="2">
    <source>
        <dbReference type="ARBA" id="ARBA00022598"/>
    </source>
</evidence>
<feature type="domain" description="Mur ligase C-terminal" evidence="12">
    <location>
        <begin position="317"/>
        <end position="447"/>
    </location>
</feature>
<dbReference type="PANTHER" id="PTHR43024">
    <property type="entry name" value="UDP-N-ACETYLMURAMOYL-TRIPEPTIDE--D-ALANYL-D-ALANINE LIGASE"/>
    <property type="match status" value="1"/>
</dbReference>
<keyword evidence="2" id="KW-0436">Ligase</keyword>
<dbReference type="Pfam" id="PF01225">
    <property type="entry name" value="Mur_ligase"/>
    <property type="match status" value="1"/>
</dbReference>
<dbReference type="Gene3D" id="3.40.1190.10">
    <property type="entry name" value="Mur-like, catalytic domain"/>
    <property type="match status" value="1"/>
</dbReference>
<dbReference type="AlphaFoldDB" id="A0A6J6SKA6"/>
<protein>
    <recommendedName>
        <fullName evidence="10">UDP-MurNAc-pentapeptide synthetase</fullName>
    </recommendedName>
</protein>
<dbReference type="InterPro" id="IPR036615">
    <property type="entry name" value="Mur_ligase_C_dom_sf"/>
</dbReference>
<dbReference type="GO" id="GO:0008360">
    <property type="term" value="P:regulation of cell shape"/>
    <property type="evidence" value="ECO:0007669"/>
    <property type="project" value="UniProtKB-KW"/>
</dbReference>
<evidence type="ECO:0000256" key="9">
    <source>
        <dbReference type="ARBA" id="ARBA00023316"/>
    </source>
</evidence>
<dbReference type="EMBL" id="CAEZYV010000048">
    <property type="protein sequence ID" value="CAB4735007.1"/>
    <property type="molecule type" value="Genomic_DNA"/>
</dbReference>
<dbReference type="GO" id="GO:0047480">
    <property type="term" value="F:UDP-N-acetylmuramoyl-tripeptide-D-alanyl-D-alanine ligase activity"/>
    <property type="evidence" value="ECO:0007669"/>
    <property type="project" value="InterPro"/>
</dbReference>
<keyword evidence="7" id="KW-0573">Peptidoglycan synthesis</keyword>
<dbReference type="GO" id="GO:0009252">
    <property type="term" value="P:peptidoglycan biosynthetic process"/>
    <property type="evidence" value="ECO:0007669"/>
    <property type="project" value="UniProtKB-KW"/>
</dbReference>
<organism evidence="14">
    <name type="scientific">freshwater metagenome</name>
    <dbReference type="NCBI Taxonomy" id="449393"/>
    <lineage>
        <taxon>unclassified sequences</taxon>
        <taxon>metagenomes</taxon>
        <taxon>ecological metagenomes</taxon>
    </lineage>
</organism>
<evidence type="ECO:0000256" key="10">
    <source>
        <dbReference type="ARBA" id="ARBA00031461"/>
    </source>
</evidence>
<dbReference type="GO" id="GO:0071555">
    <property type="term" value="P:cell wall organization"/>
    <property type="evidence" value="ECO:0007669"/>
    <property type="project" value="UniProtKB-KW"/>
</dbReference>
<feature type="domain" description="Mur ligase central" evidence="13">
    <location>
        <begin position="107"/>
        <end position="293"/>
    </location>
</feature>
<sequence length="470" mass="49688">MINLTLTQIAKIVDGQILNSPGDVATAAYPVINSDQATAETFFVAFVGEKVDGHDYITSAISNGAQFALVSKDCAAPAIKVLDVQKALTDLAKFVRNELKNLTVIGITGSQGKTTTKDLLKHILSVSGETVAPAESLNNELGVPLLLLRCTEQTKYCIVEMGARHAGDIAYLSEIAKPSIGVVLGVGKAHVGEFGSRETIAKTKSELITSLTTGGTAILGTYDEFTPVMAIPDGVSKLTFGEKSTCDVRAADIEVREGRAHFDLVSGDGRAAVSLQLLGIHQISNALAAAAVATALHVSIDTISAALSTAEVSSKWRMEIAQFGEITLINDSYNANPESTSAALRTLALISQETGGVSWAFLGKMHELGESSAQEHAAIGRLANEIGIDHLISVGTEEYLADLTSEKLATMDGGGESAVHYFEKKSDATSLVEHFSPGDVVLVKASRSEEFNLLAELIKDRLVADMEVEK</sequence>
<evidence type="ECO:0000256" key="4">
    <source>
        <dbReference type="ARBA" id="ARBA00022741"/>
    </source>
</evidence>
<name>A0A6J6SKA6_9ZZZZ</name>
<keyword evidence="3" id="KW-0132">Cell division</keyword>
<evidence type="ECO:0000259" key="12">
    <source>
        <dbReference type="Pfam" id="PF02875"/>
    </source>
</evidence>